<sequence length="49" mass="5042">MRAARRWGGDPLTPFLLLTVGALAIAAYGHVLTWALVGGLAGYTLSGSV</sequence>
<feature type="transmembrane region" description="Helical" evidence="1">
    <location>
        <begin position="12"/>
        <end position="37"/>
    </location>
</feature>
<evidence type="ECO:0000313" key="3">
    <source>
        <dbReference type="Proteomes" id="UP001611075"/>
    </source>
</evidence>
<keyword evidence="3" id="KW-1185">Reference proteome</keyword>
<reference evidence="2 3" key="1">
    <citation type="submission" date="2024-10" db="EMBL/GenBank/DDBJ databases">
        <title>The Natural Products Discovery Center: Release of the First 8490 Sequenced Strains for Exploring Actinobacteria Biosynthetic Diversity.</title>
        <authorList>
            <person name="Kalkreuter E."/>
            <person name="Kautsar S.A."/>
            <person name="Yang D."/>
            <person name="Bader C.D."/>
            <person name="Teijaro C.N."/>
            <person name="Fluegel L."/>
            <person name="Davis C.M."/>
            <person name="Simpson J.R."/>
            <person name="Lauterbach L."/>
            <person name="Steele A.D."/>
            <person name="Gui C."/>
            <person name="Meng S."/>
            <person name="Li G."/>
            <person name="Viehrig K."/>
            <person name="Ye F."/>
            <person name="Su P."/>
            <person name="Kiefer A.F."/>
            <person name="Nichols A."/>
            <person name="Cepeda A.J."/>
            <person name="Yan W."/>
            <person name="Fan B."/>
            <person name="Jiang Y."/>
            <person name="Adhikari A."/>
            <person name="Zheng C.-J."/>
            <person name="Schuster L."/>
            <person name="Cowan T.M."/>
            <person name="Smanski M.J."/>
            <person name="Chevrette M.G."/>
            <person name="De Carvalho L.P.S."/>
            <person name="Shen B."/>
        </authorList>
    </citation>
    <scope>NUCLEOTIDE SEQUENCE [LARGE SCALE GENOMIC DNA]</scope>
    <source>
        <strain evidence="2 3">NPDC021253</strain>
    </source>
</reference>
<name>A0ABW7SJD8_9ACTN</name>
<dbReference type="EMBL" id="JBIRPU010000008">
    <property type="protein sequence ID" value="MFI0793806.1"/>
    <property type="molecule type" value="Genomic_DNA"/>
</dbReference>
<proteinExistence type="predicted"/>
<dbReference type="Proteomes" id="UP001611075">
    <property type="component" value="Unassembled WGS sequence"/>
</dbReference>
<keyword evidence="1" id="KW-1133">Transmembrane helix</keyword>
<comment type="caution">
    <text evidence="2">The sequence shown here is derived from an EMBL/GenBank/DDBJ whole genome shotgun (WGS) entry which is preliminary data.</text>
</comment>
<keyword evidence="1" id="KW-0472">Membrane</keyword>
<accession>A0ABW7SJD8</accession>
<dbReference type="RefSeq" id="WP_396679567.1">
    <property type="nucleotide sequence ID" value="NZ_JBIRPU010000008.1"/>
</dbReference>
<evidence type="ECO:0000313" key="2">
    <source>
        <dbReference type="EMBL" id="MFI0793806.1"/>
    </source>
</evidence>
<organism evidence="2 3">
    <name type="scientific">Micromonospora rubida</name>
    <dbReference type="NCBI Taxonomy" id="2697657"/>
    <lineage>
        <taxon>Bacteria</taxon>
        <taxon>Bacillati</taxon>
        <taxon>Actinomycetota</taxon>
        <taxon>Actinomycetes</taxon>
        <taxon>Micromonosporales</taxon>
        <taxon>Micromonosporaceae</taxon>
        <taxon>Micromonospora</taxon>
    </lineage>
</organism>
<evidence type="ECO:0000256" key="1">
    <source>
        <dbReference type="SAM" id="Phobius"/>
    </source>
</evidence>
<protein>
    <submittedName>
        <fullName evidence="2">Uncharacterized protein</fullName>
    </submittedName>
</protein>
<keyword evidence="1" id="KW-0812">Transmembrane</keyword>
<gene>
    <name evidence="2" type="ORF">ACH4OY_14100</name>
</gene>